<dbReference type="RefSeq" id="WP_191144603.1">
    <property type="nucleotide sequence ID" value="NZ_JACXAF010000009.1"/>
</dbReference>
<feature type="region of interest" description="Disordered" evidence="1">
    <location>
        <begin position="486"/>
        <end position="505"/>
    </location>
</feature>
<accession>A0A8J6QU70</accession>
<organism evidence="4 5">
    <name type="scientific">Neiella litorisoli</name>
    <dbReference type="NCBI Taxonomy" id="2771431"/>
    <lineage>
        <taxon>Bacteria</taxon>
        <taxon>Pseudomonadati</taxon>
        <taxon>Pseudomonadota</taxon>
        <taxon>Gammaproteobacteria</taxon>
        <taxon>Alteromonadales</taxon>
        <taxon>Echinimonadaceae</taxon>
        <taxon>Neiella</taxon>
    </lineage>
</organism>
<comment type="caution">
    <text evidence="4">The sequence shown here is derived from an EMBL/GenBank/DDBJ whole genome shotgun (WGS) entry which is preliminary data.</text>
</comment>
<evidence type="ECO:0000313" key="5">
    <source>
        <dbReference type="Proteomes" id="UP000638014"/>
    </source>
</evidence>
<feature type="transmembrane region" description="Helical" evidence="2">
    <location>
        <begin position="349"/>
        <end position="377"/>
    </location>
</feature>
<dbReference type="EMBL" id="JACXAF010000009">
    <property type="protein sequence ID" value="MBD1389497.1"/>
    <property type="molecule type" value="Genomic_DNA"/>
</dbReference>
<feature type="transmembrane region" description="Helical" evidence="2">
    <location>
        <begin position="31"/>
        <end position="51"/>
    </location>
</feature>
<feature type="transmembrane region" description="Helical" evidence="2">
    <location>
        <begin position="99"/>
        <end position="117"/>
    </location>
</feature>
<feature type="domain" description="TraG N-terminal Proteobacteria" evidence="3">
    <location>
        <begin position="8"/>
        <end position="480"/>
    </location>
</feature>
<gene>
    <name evidence="4" type="ORF">IC617_08660</name>
</gene>
<proteinExistence type="predicted"/>
<sequence>MNWTFQSLGDGDFMYEVLLGISYFYNIGSDYTAMLFLASCFALLGGFYMTFFSGGKFFPVKDWAIGLIAFILLMGPATTQSVDIEEATTGAYIGRVDDVPLLLALGGTMFTNFAYSLTENLDVALSRPSGNSLASGARLSGTRSMAALRSFYNAEPEVSSLGNDPKAFNLRASLINYLVFCVDRDRSLSSPNQETSFSQIYSAQPKDLWGAMQVNYAAWETPVLLKNVTSATGSVTDNIEYKTCPDAYVELSKYIVNNDTTAGGKNLEGGLQTLLETKGGNVDSLDQLLQFQLNSLTVTGDAHELMKARFIHEALDSAQAQFPGGSAAELAVFQAQQQRRVQMASDSDLWLEMAPALITFIEGFVFFLGPVIGLILIMGGKGITAAITYFGILLWVNLWSVILVLVNLFTEMTLENRIGDISASGRAVFSYGGFDATMATTETYLAVSQTAATLAPVLALFVLYRGVHTLLQAESKMAPDTRVNTQYSAPDVTSPHTAGKGTFGANTAYTTPSGDMLYSYAGSSHHMLAGMSTNSTYGSGVTQHTQLAEQQMKAATGRQMAAINDSLTFGKTKQHQIETKDGEVAQRTSLEGVNSDFVTTYGQGMTKQEQESFNNVMRAMAAGKVEANFRLQTPQFRDSTGADGTIGVGKFVAGLGGGIEGQVNNSVDMTRLSQDMDVVNKHIQDTHRENKVDSAGYNRLKELATSDARIDRIAAEVDHETGRSYEQLYQEGKTTVEAVAADSTIQSQLGTEHRLDGGLQMKEWATAARHGMGVDNVFDTTIANMRDNAAQLMADNPIGSANYAEGQRLNAIADRLDTMLQNKVGTDGNGNLDWDGYLDTVRHKLGPAASAQGVNENGLVHATAFQSLLDELQSKHTAGTDDTITQNNLDLAGVGAVWSTVADINARGIHQDGQNIGMFNGFGRIANANAEVLTNVGRDHNQIIANANNPVDGVGATPARDINEQTVSRDATITQADNAGLPTRLADPQANIEQTHADNLASLDAARQQSAEAVGRFLGGDRVALDRQDVQGVDPALRRSLEALGEHDYLAQFVGSFSQLSPGELIKDLNSGSPSTSLARNADMISNLAALGDGPHGQNVLATAIDYGLAYPNSESGKLVTSLAMWKTDQGQETLQRLEEAKSTMPADEAARVDAFIDTVNAGVAAYDNAIQNMDDIYNAAGHEAKAHMAVNGYSAMAPEIASDFYGDKKSSGGQNSRVDKGFDMDSPRAVAFADQFVGTFAEKLENYGVDSSDLKMENLKHAPTSFDGVADFATYALERPGEMEAVALTGHTEFMIQSSNFTEGSNVDVTKLDTQSGWERNTSSRSRRTISADEDLTPQYLAAKVYTSGGDNSALMDTVMQRYESQLSRETNTDISDASGHNNHITESMEVLSNTVPVLREQGHTQQADQLQAFVDGFEQRRADYKP</sequence>
<keyword evidence="2" id="KW-1133">Transmembrane helix</keyword>
<protein>
    <submittedName>
        <fullName evidence="4">Conjugal transfer protein TraG N-terminal domain-containing protein</fullName>
    </submittedName>
</protein>
<keyword evidence="2" id="KW-0472">Membrane</keyword>
<dbReference type="Pfam" id="PF07916">
    <property type="entry name" value="TraG_N"/>
    <property type="match status" value="1"/>
</dbReference>
<evidence type="ECO:0000259" key="3">
    <source>
        <dbReference type="Pfam" id="PF07916"/>
    </source>
</evidence>
<reference evidence="4" key="1">
    <citation type="submission" date="2020-09" db="EMBL/GenBank/DDBJ databases">
        <title>A novel bacterium of genus Neiella, isolated from South China Sea.</title>
        <authorList>
            <person name="Huang H."/>
            <person name="Mo K."/>
            <person name="Hu Y."/>
        </authorList>
    </citation>
    <scope>NUCLEOTIDE SEQUENCE</scope>
    <source>
        <strain evidence="4">HB171785</strain>
    </source>
</reference>
<dbReference type="InterPro" id="IPR012931">
    <property type="entry name" value="TraG_N_Proteobacteria"/>
</dbReference>
<feature type="transmembrane region" description="Helical" evidence="2">
    <location>
        <begin position="444"/>
        <end position="464"/>
    </location>
</feature>
<name>A0A8J6QU70_9GAMM</name>
<keyword evidence="2" id="KW-0812">Transmembrane</keyword>
<feature type="transmembrane region" description="Helical" evidence="2">
    <location>
        <begin position="383"/>
        <end position="409"/>
    </location>
</feature>
<feature type="transmembrane region" description="Helical" evidence="2">
    <location>
        <begin position="63"/>
        <end position="79"/>
    </location>
</feature>
<keyword evidence="5" id="KW-1185">Reference proteome</keyword>
<dbReference type="Proteomes" id="UP000638014">
    <property type="component" value="Unassembled WGS sequence"/>
</dbReference>
<evidence type="ECO:0000256" key="2">
    <source>
        <dbReference type="SAM" id="Phobius"/>
    </source>
</evidence>
<evidence type="ECO:0000313" key="4">
    <source>
        <dbReference type="EMBL" id="MBD1389497.1"/>
    </source>
</evidence>
<evidence type="ECO:0000256" key="1">
    <source>
        <dbReference type="SAM" id="MobiDB-lite"/>
    </source>
</evidence>